<protein>
    <submittedName>
        <fullName evidence="1">DUF4936 family protein</fullName>
    </submittedName>
</protein>
<dbReference type="EMBL" id="JACIVI010000001">
    <property type="protein sequence ID" value="MBB1161072.1"/>
    <property type="molecule type" value="Genomic_DNA"/>
</dbReference>
<dbReference type="Proteomes" id="UP000586093">
    <property type="component" value="Unassembled WGS sequence"/>
</dbReference>
<dbReference type="InterPro" id="IPR032556">
    <property type="entry name" value="DUF4936"/>
</dbReference>
<reference evidence="1 2" key="1">
    <citation type="submission" date="2020-08" db="EMBL/GenBank/DDBJ databases">
        <title>Aquariorum lacteus gen. nov., sp. nov., a new member of the family Comamonadaceae, isolated from freshwater aquarium.</title>
        <authorList>
            <person name="Chun S.-J."/>
        </authorList>
    </citation>
    <scope>NUCLEOTIDE SEQUENCE [LARGE SCALE GENOMIC DNA]</scope>
    <source>
        <strain evidence="1 2">SJAQ100</strain>
    </source>
</reference>
<dbReference type="AlphaFoldDB" id="A0A839HJF8"/>
<sequence length="107" mass="11213">MSPAAPPGVEHYLYYRVPDAAATGLRLALLAEQAALCAAHPGLEARLLERVDPAAGQRTWMEIYRRPGAGVEEALAAAIEARMAAHCAAAGVGGRHLEAFRALPPCA</sequence>
<organism evidence="1 2">
    <name type="scientific">Aquariibacter albus</name>
    <dbReference type="NCBI Taxonomy" id="2759899"/>
    <lineage>
        <taxon>Bacteria</taxon>
        <taxon>Pseudomonadati</taxon>
        <taxon>Pseudomonadota</taxon>
        <taxon>Betaproteobacteria</taxon>
        <taxon>Burkholderiales</taxon>
        <taxon>Sphaerotilaceae</taxon>
        <taxon>Aquariibacter</taxon>
    </lineage>
</organism>
<evidence type="ECO:0000313" key="2">
    <source>
        <dbReference type="Proteomes" id="UP000586093"/>
    </source>
</evidence>
<keyword evidence="2" id="KW-1185">Reference proteome</keyword>
<accession>A0A839HJF8</accession>
<gene>
    <name evidence="1" type="ORF">H4F90_03635</name>
</gene>
<dbReference type="Pfam" id="PF16290">
    <property type="entry name" value="DUF4936"/>
    <property type="match status" value="1"/>
</dbReference>
<evidence type="ECO:0000313" key="1">
    <source>
        <dbReference type="EMBL" id="MBB1161072.1"/>
    </source>
</evidence>
<name>A0A839HJF8_9BURK</name>
<dbReference type="RefSeq" id="WP_182661555.1">
    <property type="nucleotide sequence ID" value="NZ_JACIVI010000001.1"/>
</dbReference>
<comment type="caution">
    <text evidence="1">The sequence shown here is derived from an EMBL/GenBank/DDBJ whole genome shotgun (WGS) entry which is preliminary data.</text>
</comment>
<proteinExistence type="predicted"/>